<dbReference type="EMBL" id="JAIMJA010000015">
    <property type="protein sequence ID" value="MCE2595993.1"/>
    <property type="molecule type" value="Genomic_DNA"/>
</dbReference>
<proteinExistence type="predicted"/>
<dbReference type="InterPro" id="IPR019109">
    <property type="entry name" value="MamF_MmsF"/>
</dbReference>
<evidence type="ECO:0000256" key="5">
    <source>
        <dbReference type="SAM" id="Phobius"/>
    </source>
</evidence>
<comment type="subcellular location">
    <subcellularLocation>
        <location evidence="1">Membrane</location>
        <topology evidence="1">Multi-pass membrane protein</topology>
    </subcellularLocation>
</comment>
<name>A0ABS8WBT1_9GAMM</name>
<keyword evidence="2 5" id="KW-0812">Transmembrane</keyword>
<evidence type="ECO:0000256" key="3">
    <source>
        <dbReference type="ARBA" id="ARBA00022989"/>
    </source>
</evidence>
<feature type="transmembrane region" description="Helical" evidence="5">
    <location>
        <begin position="61"/>
        <end position="92"/>
    </location>
</feature>
<evidence type="ECO:0000313" key="6">
    <source>
        <dbReference type="EMBL" id="MCE2595993.1"/>
    </source>
</evidence>
<organism evidence="6 7">
    <name type="scientific">Motilimonas cestriensis</name>
    <dbReference type="NCBI Taxonomy" id="2742685"/>
    <lineage>
        <taxon>Bacteria</taxon>
        <taxon>Pseudomonadati</taxon>
        <taxon>Pseudomonadota</taxon>
        <taxon>Gammaproteobacteria</taxon>
        <taxon>Alteromonadales</taxon>
        <taxon>Alteromonadales genera incertae sedis</taxon>
        <taxon>Motilimonas</taxon>
    </lineage>
</organism>
<evidence type="ECO:0000313" key="7">
    <source>
        <dbReference type="Proteomes" id="UP001201273"/>
    </source>
</evidence>
<keyword evidence="4 5" id="KW-0472">Membrane</keyword>
<sequence length="116" mass="12795">MSNEVTQGMTEISQDSKNMALIGWIATIFFGFIPCLILYLVKTDDAYIKDQSKEALNWSITVALAYVVAFILSIIVIGALLIPVIAICNLIFCIMGAVAASKGEQFRVPFTLRFLK</sequence>
<evidence type="ECO:0000256" key="4">
    <source>
        <dbReference type="ARBA" id="ARBA00023136"/>
    </source>
</evidence>
<keyword evidence="7" id="KW-1185">Reference proteome</keyword>
<gene>
    <name evidence="6" type="ORF">K6Y31_14365</name>
</gene>
<keyword evidence="3 5" id="KW-1133">Transmembrane helix</keyword>
<feature type="transmembrane region" description="Helical" evidence="5">
    <location>
        <begin position="21"/>
        <end position="41"/>
    </location>
</feature>
<evidence type="ECO:0000256" key="1">
    <source>
        <dbReference type="ARBA" id="ARBA00004141"/>
    </source>
</evidence>
<dbReference type="Proteomes" id="UP001201273">
    <property type="component" value="Unassembled WGS sequence"/>
</dbReference>
<comment type="caution">
    <text evidence="6">The sequence shown here is derived from an EMBL/GenBank/DDBJ whole genome shotgun (WGS) entry which is preliminary data.</text>
</comment>
<accession>A0ABS8WBT1</accession>
<dbReference type="RefSeq" id="WP_233053657.1">
    <property type="nucleotide sequence ID" value="NZ_JAIMJA010000015.1"/>
</dbReference>
<dbReference type="Pfam" id="PF09685">
    <property type="entry name" value="MamF_MmsF"/>
    <property type="match status" value="1"/>
</dbReference>
<protein>
    <submittedName>
        <fullName evidence="6">DUF4870 domain-containing protein</fullName>
    </submittedName>
</protein>
<evidence type="ECO:0000256" key="2">
    <source>
        <dbReference type="ARBA" id="ARBA00022692"/>
    </source>
</evidence>
<reference evidence="6 7" key="1">
    <citation type="journal article" date="2022" name="Environ. Microbiol. Rep.">
        <title>Eco-phylogenetic analyses reveal divergent evolution of vitamin B12 metabolism in the marine bacterial family 'Psychromonadaceae'.</title>
        <authorList>
            <person name="Jin X."/>
            <person name="Yang Y."/>
            <person name="Cao H."/>
            <person name="Gao B."/>
            <person name="Zhao Z."/>
        </authorList>
    </citation>
    <scope>NUCLEOTIDE SEQUENCE [LARGE SCALE GENOMIC DNA]</scope>
    <source>
        <strain evidence="6 7">MKS20</strain>
    </source>
</reference>